<dbReference type="AlphaFoldDB" id="A0A699GML7"/>
<proteinExistence type="predicted"/>
<evidence type="ECO:0000313" key="2">
    <source>
        <dbReference type="EMBL" id="GEV07429.1"/>
    </source>
</evidence>
<name>A0A699GML7_TANCI</name>
<sequence>MGRGLAQKPMIVGVSHVLRGDCRNCIPRSLPWRESLGGEGDRGLDGNRSSTKSVNNEASVINGEPISVVHPSIVAENIMESRNTSSKEGGLSPISPDAPSYLKLVKDQRLLEKGRFLLIPIERILVGRLKNSCSSKEIMKDKAYAELEKCNEALQDLDKNSLVFDMRVKIETLQSRVMISTVSIVGSFLKRRSGLTMSRLYPPFILNSKASNLKGRDFEIQLLQKVDSLRQDRAAVVARVISNEAIKLIRSDEMSVLISRLVKASIIHGRCPVFAEVAELNKPFVLEKMLGYRPSSEDEYDRAANHLADASYPFLAELTDNHHASVDHLLSKKP</sequence>
<gene>
    <name evidence="2" type="ORF">Tci_079406</name>
</gene>
<accession>A0A699GML7</accession>
<feature type="compositionally biased region" description="Polar residues" evidence="1">
    <location>
        <begin position="47"/>
        <end position="57"/>
    </location>
</feature>
<comment type="caution">
    <text evidence="2">The sequence shown here is derived from an EMBL/GenBank/DDBJ whole genome shotgun (WGS) entry which is preliminary data.</text>
</comment>
<organism evidence="2">
    <name type="scientific">Tanacetum cinerariifolium</name>
    <name type="common">Dalmatian daisy</name>
    <name type="synonym">Chrysanthemum cinerariifolium</name>
    <dbReference type="NCBI Taxonomy" id="118510"/>
    <lineage>
        <taxon>Eukaryota</taxon>
        <taxon>Viridiplantae</taxon>
        <taxon>Streptophyta</taxon>
        <taxon>Embryophyta</taxon>
        <taxon>Tracheophyta</taxon>
        <taxon>Spermatophyta</taxon>
        <taxon>Magnoliopsida</taxon>
        <taxon>eudicotyledons</taxon>
        <taxon>Gunneridae</taxon>
        <taxon>Pentapetalae</taxon>
        <taxon>asterids</taxon>
        <taxon>campanulids</taxon>
        <taxon>Asterales</taxon>
        <taxon>Asteraceae</taxon>
        <taxon>Asteroideae</taxon>
        <taxon>Anthemideae</taxon>
        <taxon>Anthemidinae</taxon>
        <taxon>Tanacetum</taxon>
    </lineage>
</organism>
<reference evidence="2" key="1">
    <citation type="journal article" date="2019" name="Sci. Rep.">
        <title>Draft genome of Tanacetum cinerariifolium, the natural source of mosquito coil.</title>
        <authorList>
            <person name="Yamashiro T."/>
            <person name="Shiraishi A."/>
            <person name="Satake H."/>
            <person name="Nakayama K."/>
        </authorList>
    </citation>
    <scope>NUCLEOTIDE SEQUENCE</scope>
</reference>
<dbReference type="EMBL" id="BKCJ010014046">
    <property type="protein sequence ID" value="GEV07429.1"/>
    <property type="molecule type" value="Genomic_DNA"/>
</dbReference>
<evidence type="ECO:0000256" key="1">
    <source>
        <dbReference type="SAM" id="MobiDB-lite"/>
    </source>
</evidence>
<protein>
    <submittedName>
        <fullName evidence="2">Uncharacterized protein</fullName>
    </submittedName>
</protein>
<feature type="region of interest" description="Disordered" evidence="1">
    <location>
        <begin position="36"/>
        <end position="57"/>
    </location>
</feature>